<dbReference type="PANTHER" id="PTHR43652:SF6">
    <property type="entry name" value="ARGININE REPRESSOR"/>
    <property type="match status" value="1"/>
</dbReference>
<accession>A0ABV8QPH6</accession>
<feature type="transmembrane region" description="Helical" evidence="6">
    <location>
        <begin position="233"/>
        <end position="252"/>
    </location>
</feature>
<organism evidence="7 8">
    <name type="scientific">Ferruginibacter yonginensis</name>
    <dbReference type="NCBI Taxonomy" id="1310416"/>
    <lineage>
        <taxon>Bacteria</taxon>
        <taxon>Pseudomonadati</taxon>
        <taxon>Bacteroidota</taxon>
        <taxon>Chitinophagia</taxon>
        <taxon>Chitinophagales</taxon>
        <taxon>Chitinophagaceae</taxon>
        <taxon>Ferruginibacter</taxon>
    </lineage>
</organism>
<reference evidence="8" key="1">
    <citation type="journal article" date="2019" name="Int. J. Syst. Evol. Microbiol.">
        <title>The Global Catalogue of Microorganisms (GCM) 10K type strain sequencing project: providing services to taxonomists for standard genome sequencing and annotation.</title>
        <authorList>
            <consortium name="The Broad Institute Genomics Platform"/>
            <consortium name="The Broad Institute Genome Sequencing Center for Infectious Disease"/>
            <person name="Wu L."/>
            <person name="Ma J."/>
        </authorList>
    </citation>
    <scope>NUCLEOTIDE SEQUENCE [LARGE SCALE GENOMIC DNA]</scope>
    <source>
        <strain evidence="8">CECT 8289</strain>
    </source>
</reference>
<dbReference type="PANTHER" id="PTHR43652">
    <property type="entry name" value="BASIC AMINO ACID ANTIPORTER YFCC-RELATED"/>
    <property type="match status" value="1"/>
</dbReference>
<keyword evidence="4 6" id="KW-1133">Transmembrane helix</keyword>
<feature type="transmembrane region" description="Helical" evidence="6">
    <location>
        <begin position="478"/>
        <end position="500"/>
    </location>
</feature>
<evidence type="ECO:0000256" key="1">
    <source>
        <dbReference type="ARBA" id="ARBA00004651"/>
    </source>
</evidence>
<evidence type="ECO:0000256" key="6">
    <source>
        <dbReference type="SAM" id="Phobius"/>
    </source>
</evidence>
<comment type="caution">
    <text evidence="7">The sequence shown here is derived from an EMBL/GenBank/DDBJ whole genome shotgun (WGS) entry which is preliminary data.</text>
</comment>
<feature type="transmembrane region" description="Helical" evidence="6">
    <location>
        <begin position="324"/>
        <end position="340"/>
    </location>
</feature>
<dbReference type="InterPro" id="IPR051679">
    <property type="entry name" value="DASS-Related_Transporters"/>
</dbReference>
<feature type="transmembrane region" description="Helical" evidence="6">
    <location>
        <begin position="110"/>
        <end position="131"/>
    </location>
</feature>
<dbReference type="Pfam" id="PF03606">
    <property type="entry name" value="DcuC"/>
    <property type="match status" value="1"/>
</dbReference>
<keyword evidence="8" id="KW-1185">Reference proteome</keyword>
<dbReference type="Proteomes" id="UP001595907">
    <property type="component" value="Unassembled WGS sequence"/>
</dbReference>
<feature type="transmembrane region" description="Helical" evidence="6">
    <location>
        <begin position="177"/>
        <end position="201"/>
    </location>
</feature>
<keyword evidence="5 6" id="KW-0472">Membrane</keyword>
<evidence type="ECO:0000313" key="8">
    <source>
        <dbReference type="Proteomes" id="UP001595907"/>
    </source>
</evidence>
<name>A0ABV8QPH6_9BACT</name>
<keyword evidence="2" id="KW-1003">Cell membrane</keyword>
<gene>
    <name evidence="7" type="ORF">ACFOWM_01360</name>
</gene>
<evidence type="ECO:0000256" key="5">
    <source>
        <dbReference type="ARBA" id="ARBA00023136"/>
    </source>
</evidence>
<feature type="transmembrane region" description="Helical" evidence="6">
    <location>
        <begin position="393"/>
        <end position="413"/>
    </location>
</feature>
<evidence type="ECO:0000256" key="3">
    <source>
        <dbReference type="ARBA" id="ARBA00022692"/>
    </source>
</evidence>
<feature type="transmembrane region" description="Helical" evidence="6">
    <location>
        <begin position="208"/>
        <end position="227"/>
    </location>
</feature>
<feature type="transmembrane region" description="Helical" evidence="6">
    <location>
        <begin position="12"/>
        <end position="30"/>
    </location>
</feature>
<dbReference type="RefSeq" id="WP_379705994.1">
    <property type="nucleotide sequence ID" value="NZ_JBHSCZ010000001.1"/>
</dbReference>
<sequence>MKRFKLPSPISILMVVIIIAAICTWLIPAGKFDTIAYNSDTNTFIINQSGKDQTVAFTQTALDSLHIKVPLQNFSNGGIKKPLSIPGTYHTLPTNKQGFVAVLQAPIKGIYDSVDIVFFVLFIGAFMQIFNQSGAMEKGLASLSYTMKGREAWLIIILTFLFAFAGASYGMAEEGLVFYAILVPIFLTAGYDLIVPVAVIFGGTQLGTLASFTNPFSTIIASNAAGINWTDGLAERTIMFVVTTVVFIAYVIRYANKIKKDPTQSWVYKIDGPTAHSFQKMDVTSTAPASLGIKNSMLLLLFLATFLGMIAGVIWFDWWLKEMTALFFLSAIIVAIILKMKETAVIKNFIEGAQSLLSVALIIGVARGVTTVLNEGNISDTIVQYASNAISGMPPSLFIVMMLLMFVMFTLFISSSSGMAVLTMPIMGALAVVANVPGREIVNAYLFGMGIMGFITPTGLILPSLALVNVSIKAWFKFITPVLLILITLCIICLLVGIHWR</sequence>
<dbReference type="EMBL" id="JBHSCZ010000001">
    <property type="protein sequence ID" value="MFC4261512.1"/>
    <property type="molecule type" value="Genomic_DNA"/>
</dbReference>
<dbReference type="InterPro" id="IPR018385">
    <property type="entry name" value="C4_dicarb_anaerob_car-like"/>
</dbReference>
<keyword evidence="3 6" id="KW-0812">Transmembrane</keyword>
<feature type="transmembrane region" description="Helical" evidence="6">
    <location>
        <begin position="420"/>
        <end position="438"/>
    </location>
</feature>
<evidence type="ECO:0000313" key="7">
    <source>
        <dbReference type="EMBL" id="MFC4261512.1"/>
    </source>
</evidence>
<feature type="transmembrane region" description="Helical" evidence="6">
    <location>
        <begin position="152"/>
        <end position="171"/>
    </location>
</feature>
<feature type="transmembrane region" description="Helical" evidence="6">
    <location>
        <begin position="444"/>
        <end position="466"/>
    </location>
</feature>
<comment type="subcellular location">
    <subcellularLocation>
        <location evidence="1">Cell membrane</location>
        <topology evidence="1">Multi-pass membrane protein</topology>
    </subcellularLocation>
</comment>
<feature type="transmembrane region" description="Helical" evidence="6">
    <location>
        <begin position="298"/>
        <end position="318"/>
    </location>
</feature>
<evidence type="ECO:0000256" key="2">
    <source>
        <dbReference type="ARBA" id="ARBA00022475"/>
    </source>
</evidence>
<protein>
    <submittedName>
        <fullName evidence="7">YfcC family protein</fullName>
    </submittedName>
</protein>
<evidence type="ECO:0000256" key="4">
    <source>
        <dbReference type="ARBA" id="ARBA00022989"/>
    </source>
</evidence>
<proteinExistence type="predicted"/>